<dbReference type="Proteomes" id="UP001194468">
    <property type="component" value="Unassembled WGS sequence"/>
</dbReference>
<accession>A0AAD4GGU5</accession>
<proteinExistence type="predicted"/>
<reference evidence="2" key="2">
    <citation type="journal article" date="2020" name="Nat. Commun.">
        <title>Large-scale genome sequencing of mycorrhizal fungi provides insights into the early evolution of symbiotic traits.</title>
        <authorList>
            <person name="Miyauchi S."/>
            <person name="Kiss E."/>
            <person name="Kuo A."/>
            <person name="Drula E."/>
            <person name="Kohler A."/>
            <person name="Sanchez-Garcia M."/>
            <person name="Morin E."/>
            <person name="Andreopoulos B."/>
            <person name="Barry K.W."/>
            <person name="Bonito G."/>
            <person name="Buee M."/>
            <person name="Carver A."/>
            <person name="Chen C."/>
            <person name="Cichocki N."/>
            <person name="Clum A."/>
            <person name="Culley D."/>
            <person name="Crous P.W."/>
            <person name="Fauchery L."/>
            <person name="Girlanda M."/>
            <person name="Hayes R.D."/>
            <person name="Keri Z."/>
            <person name="LaButti K."/>
            <person name="Lipzen A."/>
            <person name="Lombard V."/>
            <person name="Magnuson J."/>
            <person name="Maillard F."/>
            <person name="Murat C."/>
            <person name="Nolan M."/>
            <person name="Ohm R.A."/>
            <person name="Pangilinan J."/>
            <person name="Pereira M.F."/>
            <person name="Perotto S."/>
            <person name="Peter M."/>
            <person name="Pfister S."/>
            <person name="Riley R."/>
            <person name="Sitrit Y."/>
            <person name="Stielow J.B."/>
            <person name="Szollosi G."/>
            <person name="Zifcakova L."/>
            <person name="Stursova M."/>
            <person name="Spatafora J.W."/>
            <person name="Tedersoo L."/>
            <person name="Vaario L.M."/>
            <person name="Yamada A."/>
            <person name="Yan M."/>
            <person name="Wang P."/>
            <person name="Xu J."/>
            <person name="Bruns T."/>
            <person name="Baldrian P."/>
            <person name="Vilgalys R."/>
            <person name="Dunand C."/>
            <person name="Henrissat B."/>
            <person name="Grigoriev I.V."/>
            <person name="Hibbett D."/>
            <person name="Nagy L.G."/>
            <person name="Martin F.M."/>
        </authorList>
    </citation>
    <scope>NUCLEOTIDE SEQUENCE</scope>
    <source>
        <strain evidence="2">BED1</strain>
    </source>
</reference>
<keyword evidence="3" id="KW-1185">Reference proteome</keyword>
<dbReference type="AlphaFoldDB" id="A0AAD4GGU5"/>
<organism evidence="2 3">
    <name type="scientific">Boletus edulis BED1</name>
    <dbReference type="NCBI Taxonomy" id="1328754"/>
    <lineage>
        <taxon>Eukaryota</taxon>
        <taxon>Fungi</taxon>
        <taxon>Dikarya</taxon>
        <taxon>Basidiomycota</taxon>
        <taxon>Agaricomycotina</taxon>
        <taxon>Agaricomycetes</taxon>
        <taxon>Agaricomycetidae</taxon>
        <taxon>Boletales</taxon>
        <taxon>Boletineae</taxon>
        <taxon>Boletaceae</taxon>
        <taxon>Boletoideae</taxon>
        <taxon>Boletus</taxon>
    </lineage>
</organism>
<reference evidence="2" key="1">
    <citation type="submission" date="2019-10" db="EMBL/GenBank/DDBJ databases">
        <authorList>
            <consortium name="DOE Joint Genome Institute"/>
            <person name="Kuo A."/>
            <person name="Miyauchi S."/>
            <person name="Kiss E."/>
            <person name="Drula E."/>
            <person name="Kohler A."/>
            <person name="Sanchez-Garcia M."/>
            <person name="Andreopoulos B."/>
            <person name="Barry K.W."/>
            <person name="Bonito G."/>
            <person name="Buee M."/>
            <person name="Carver A."/>
            <person name="Chen C."/>
            <person name="Cichocki N."/>
            <person name="Clum A."/>
            <person name="Culley D."/>
            <person name="Crous P.W."/>
            <person name="Fauchery L."/>
            <person name="Girlanda M."/>
            <person name="Hayes R."/>
            <person name="Keri Z."/>
            <person name="LaButti K."/>
            <person name="Lipzen A."/>
            <person name="Lombard V."/>
            <person name="Magnuson J."/>
            <person name="Maillard F."/>
            <person name="Morin E."/>
            <person name="Murat C."/>
            <person name="Nolan M."/>
            <person name="Ohm R."/>
            <person name="Pangilinan J."/>
            <person name="Pereira M."/>
            <person name="Perotto S."/>
            <person name="Peter M."/>
            <person name="Riley R."/>
            <person name="Sitrit Y."/>
            <person name="Stielow B."/>
            <person name="Szollosi G."/>
            <person name="Zifcakova L."/>
            <person name="Stursova M."/>
            <person name="Spatafora J.W."/>
            <person name="Tedersoo L."/>
            <person name="Vaario L.-M."/>
            <person name="Yamada A."/>
            <person name="Yan M."/>
            <person name="Wang P."/>
            <person name="Xu J."/>
            <person name="Bruns T."/>
            <person name="Baldrian P."/>
            <person name="Vilgalys R."/>
            <person name="Henrissat B."/>
            <person name="Grigoriev I.V."/>
            <person name="Hibbett D."/>
            <person name="Nagy L.G."/>
            <person name="Martin F.M."/>
        </authorList>
    </citation>
    <scope>NUCLEOTIDE SEQUENCE</scope>
    <source>
        <strain evidence="2">BED1</strain>
    </source>
</reference>
<name>A0AAD4GGU5_BOLED</name>
<keyword evidence="1" id="KW-0472">Membrane</keyword>
<gene>
    <name evidence="2" type="ORF">L210DRAFT_481222</name>
</gene>
<evidence type="ECO:0000313" key="3">
    <source>
        <dbReference type="Proteomes" id="UP001194468"/>
    </source>
</evidence>
<dbReference type="EMBL" id="WHUW01000008">
    <property type="protein sequence ID" value="KAF8442997.1"/>
    <property type="molecule type" value="Genomic_DNA"/>
</dbReference>
<keyword evidence="1" id="KW-0812">Transmembrane</keyword>
<sequence>MAINLGNMVNIANYTNNTAYIQLLPITNATFGKRHKILQISDGTRNKSSSPSISNASKSWLIGLIAGTGLLHILFVAFAAVAIAALIMPWLVTLSTPSHLPVLIHGVSTAGSV</sequence>
<evidence type="ECO:0000313" key="2">
    <source>
        <dbReference type="EMBL" id="KAF8442997.1"/>
    </source>
</evidence>
<comment type="caution">
    <text evidence="2">The sequence shown here is derived from an EMBL/GenBank/DDBJ whole genome shotgun (WGS) entry which is preliminary data.</text>
</comment>
<evidence type="ECO:0000256" key="1">
    <source>
        <dbReference type="SAM" id="Phobius"/>
    </source>
</evidence>
<protein>
    <submittedName>
        <fullName evidence="2">Uncharacterized protein</fullName>
    </submittedName>
</protein>
<keyword evidence="1" id="KW-1133">Transmembrane helix</keyword>
<feature type="transmembrane region" description="Helical" evidence="1">
    <location>
        <begin position="60"/>
        <end position="92"/>
    </location>
</feature>